<proteinExistence type="predicted"/>
<gene>
    <name evidence="1" type="ORF">VJ786_02595</name>
</gene>
<evidence type="ECO:0000313" key="1">
    <source>
        <dbReference type="EMBL" id="MEI5983785.1"/>
    </source>
</evidence>
<name>A0ABU8I250_9SPHI</name>
<comment type="caution">
    <text evidence="1">The sequence shown here is derived from an EMBL/GenBank/DDBJ whole genome shotgun (WGS) entry which is preliminary data.</text>
</comment>
<reference evidence="1 2" key="1">
    <citation type="submission" date="2024-01" db="EMBL/GenBank/DDBJ databases">
        <title>Sphingobacterium tenebrionis sp. nov., a novel endophyte isolated from tenebrio molitor intestines.</title>
        <authorList>
            <person name="Zhang C."/>
        </authorList>
    </citation>
    <scope>NUCLEOTIDE SEQUENCE [LARGE SCALE GENOMIC DNA]</scope>
    <source>
        <strain evidence="1 2">PU5-4</strain>
    </source>
</reference>
<organism evidence="1 2">
    <name type="scientific">Sphingobacterium tenebrionis</name>
    <dbReference type="NCBI Taxonomy" id="3111775"/>
    <lineage>
        <taxon>Bacteria</taxon>
        <taxon>Pseudomonadati</taxon>
        <taxon>Bacteroidota</taxon>
        <taxon>Sphingobacteriia</taxon>
        <taxon>Sphingobacteriales</taxon>
        <taxon>Sphingobacteriaceae</taxon>
        <taxon>Sphingobacterium</taxon>
    </lineage>
</organism>
<protein>
    <submittedName>
        <fullName evidence="1">Uncharacterized protein</fullName>
    </submittedName>
</protein>
<dbReference type="Proteomes" id="UP001363035">
    <property type="component" value="Unassembled WGS sequence"/>
</dbReference>
<sequence length="42" mass="4854">MDITSNYARMGVPTNYIGEKYAAKIRHMSDNGQVIRHELLKM</sequence>
<dbReference type="EMBL" id="JAYLLN010000003">
    <property type="protein sequence ID" value="MEI5983785.1"/>
    <property type="molecule type" value="Genomic_DNA"/>
</dbReference>
<accession>A0ABU8I250</accession>
<evidence type="ECO:0000313" key="2">
    <source>
        <dbReference type="Proteomes" id="UP001363035"/>
    </source>
</evidence>
<dbReference type="RefSeq" id="WP_336557215.1">
    <property type="nucleotide sequence ID" value="NZ_JAYLLN010000003.1"/>
</dbReference>
<keyword evidence="2" id="KW-1185">Reference proteome</keyword>